<accession>A0AC34RKP7</accession>
<evidence type="ECO:0000313" key="2">
    <source>
        <dbReference type="WBParaSite" id="JU765_v2.g7855.t1"/>
    </source>
</evidence>
<dbReference type="WBParaSite" id="JU765_v2.g7855.t1">
    <property type="protein sequence ID" value="JU765_v2.g7855.t1"/>
    <property type="gene ID" value="JU765_v2.g7855"/>
</dbReference>
<name>A0AC34RKP7_9BILA</name>
<evidence type="ECO:0000313" key="1">
    <source>
        <dbReference type="Proteomes" id="UP000887576"/>
    </source>
</evidence>
<proteinExistence type="predicted"/>
<organism evidence="1 2">
    <name type="scientific">Panagrolaimus sp. JU765</name>
    <dbReference type="NCBI Taxonomy" id="591449"/>
    <lineage>
        <taxon>Eukaryota</taxon>
        <taxon>Metazoa</taxon>
        <taxon>Ecdysozoa</taxon>
        <taxon>Nematoda</taxon>
        <taxon>Chromadorea</taxon>
        <taxon>Rhabditida</taxon>
        <taxon>Tylenchina</taxon>
        <taxon>Panagrolaimomorpha</taxon>
        <taxon>Panagrolaimoidea</taxon>
        <taxon>Panagrolaimidae</taxon>
        <taxon>Panagrolaimus</taxon>
    </lineage>
</organism>
<reference evidence="2" key="1">
    <citation type="submission" date="2022-11" db="UniProtKB">
        <authorList>
            <consortium name="WormBaseParasite"/>
        </authorList>
    </citation>
    <scope>IDENTIFICATION</scope>
</reference>
<protein>
    <submittedName>
        <fullName evidence="2">C-type lectin domain-containing protein</fullName>
    </submittedName>
</protein>
<dbReference type="Proteomes" id="UP000887576">
    <property type="component" value="Unplaced"/>
</dbReference>
<sequence length="242" mass="27689">MCLQRYFFILIIVGTFSLTTFGKTVKSCEDGWVKRTFKTLNGSDVTNCYLAVNVEEGIIQSNAEQKCVENGGHLVSIHSDEENAFISGLFGSFISNNTYEWNKQCWIGLQIVPESLKDLSADTDIEFKWSDNTQVDYPKGKYYKQCWIGLQIVPESLKDLSADTDIEFKWSDNTAVNYPNGKYYKIGRNVFPFVLAAPEKPYFQKCVGMLVTWPNPIIRLGWHDIDCDTRLSHFVCKKLLKV</sequence>